<dbReference type="EMBL" id="BK032552">
    <property type="protein sequence ID" value="DAF47252.1"/>
    <property type="molecule type" value="Genomic_DNA"/>
</dbReference>
<dbReference type="Pfam" id="PF01520">
    <property type="entry name" value="Amidase_3"/>
    <property type="match status" value="1"/>
</dbReference>
<name>A0A8S5S887_9CAUD</name>
<evidence type="ECO:0000259" key="2">
    <source>
        <dbReference type="SMART" id="SM00646"/>
    </source>
</evidence>
<dbReference type="GO" id="GO:0009253">
    <property type="term" value="P:peptidoglycan catabolic process"/>
    <property type="evidence" value="ECO:0007669"/>
    <property type="project" value="InterPro"/>
</dbReference>
<dbReference type="Pfam" id="PF19127">
    <property type="entry name" value="Choline_bind_3"/>
    <property type="match status" value="1"/>
</dbReference>
<reference evidence="3" key="1">
    <citation type="journal article" date="2021" name="Proc. Natl. Acad. Sci. U.S.A.">
        <title>A Catalog of Tens of Thousands of Viruses from Human Metagenomes Reveals Hidden Associations with Chronic Diseases.</title>
        <authorList>
            <person name="Tisza M.J."/>
            <person name="Buck C.B."/>
        </authorList>
    </citation>
    <scope>NUCLEOTIDE SEQUENCE</scope>
    <source>
        <strain evidence="3">Ctb3910</strain>
    </source>
</reference>
<sequence>MRIFLSVGHSILKGGVCTSASGYTHEYRYNKEIAPYVKKVLESLGHSCDVIVCPEGVFPSKRSEYSYKIPIANSGKYDLVCELHLNAADGAGHGVEVFHYPGDKKGYSIASQICKNISSLGFTNRGTKTEQLYMINDTKPTAVLVESFFCDNKKDSDQAKKIGFDKMAQAIAYGLLQEDYNSKANTSISDTIMKVGWTEEDGLWYYYDKGKRRTGWLKSGSKWFYLNPDKDGAMVTGWLDYNHNKFYFNSKGYCMTGKQVIDGNTYEFNKDGYLIK</sequence>
<dbReference type="PANTHER" id="PTHR30404:SF8">
    <property type="entry name" value="AUTOLYSIN PH-RELATED"/>
    <property type="match status" value="1"/>
</dbReference>
<dbReference type="InterPro" id="IPR050695">
    <property type="entry name" value="N-acetylmuramoyl_amidase_3"/>
</dbReference>
<keyword evidence="3" id="KW-0378">Hydrolase</keyword>
<dbReference type="SMART" id="SM00646">
    <property type="entry name" value="Ami_3"/>
    <property type="match status" value="1"/>
</dbReference>
<dbReference type="InterPro" id="IPR002508">
    <property type="entry name" value="MurNAc-LAA_cat"/>
</dbReference>
<organism evidence="3">
    <name type="scientific">Siphoviridae sp. ctb3910</name>
    <dbReference type="NCBI Taxonomy" id="2827897"/>
    <lineage>
        <taxon>Viruses</taxon>
        <taxon>Duplodnaviria</taxon>
        <taxon>Heunggongvirae</taxon>
        <taxon>Uroviricota</taxon>
        <taxon>Caudoviricetes</taxon>
    </lineage>
</organism>
<proteinExistence type="predicted"/>
<dbReference type="Gene3D" id="2.10.270.10">
    <property type="entry name" value="Cholin Binding"/>
    <property type="match status" value="2"/>
</dbReference>
<keyword evidence="1" id="KW-0677">Repeat</keyword>
<evidence type="ECO:0000313" key="3">
    <source>
        <dbReference type="EMBL" id="DAF47252.1"/>
    </source>
</evidence>
<dbReference type="SUPFAM" id="SSF69360">
    <property type="entry name" value="Cell wall binding repeat"/>
    <property type="match status" value="1"/>
</dbReference>
<feature type="domain" description="MurNAc-LAA" evidence="2">
    <location>
        <begin position="69"/>
        <end position="176"/>
    </location>
</feature>
<dbReference type="PANTHER" id="PTHR30404">
    <property type="entry name" value="N-ACETYLMURAMOYL-L-ALANINE AMIDASE"/>
    <property type="match status" value="1"/>
</dbReference>
<dbReference type="SUPFAM" id="SSF53187">
    <property type="entry name" value="Zn-dependent exopeptidases"/>
    <property type="match status" value="1"/>
</dbReference>
<dbReference type="GO" id="GO:0008745">
    <property type="term" value="F:N-acetylmuramoyl-L-alanine amidase activity"/>
    <property type="evidence" value="ECO:0007669"/>
    <property type="project" value="InterPro"/>
</dbReference>
<evidence type="ECO:0000256" key="1">
    <source>
        <dbReference type="ARBA" id="ARBA00022737"/>
    </source>
</evidence>
<dbReference type="InterPro" id="IPR018337">
    <property type="entry name" value="Cell_wall/Cho-bd_repeat"/>
</dbReference>
<accession>A0A8S5S887</accession>
<dbReference type="Gene3D" id="3.40.630.40">
    <property type="entry name" value="Zn-dependent exopeptidases"/>
    <property type="match status" value="1"/>
</dbReference>
<dbReference type="Pfam" id="PF01473">
    <property type="entry name" value="Choline_bind_1"/>
    <property type="match status" value="1"/>
</dbReference>
<protein>
    <submittedName>
        <fullName evidence="3">Cell wall hydrolase autolysin</fullName>
    </submittedName>
</protein>
<dbReference type="CDD" id="cd02696">
    <property type="entry name" value="MurNAc-LAA"/>
    <property type="match status" value="1"/>
</dbReference>